<dbReference type="SUPFAM" id="SSF117892">
    <property type="entry name" value="Band 7/SPFH domain"/>
    <property type="match status" value="1"/>
</dbReference>
<feature type="domain" description="Protein kinase" evidence="12">
    <location>
        <begin position="629"/>
        <end position="923"/>
    </location>
</feature>
<evidence type="ECO:0000313" key="14">
    <source>
        <dbReference type="Proteomes" id="UP000649617"/>
    </source>
</evidence>
<feature type="cross-link" description="Glycyl lysine isopeptide (Lys-Gly) (interchain with G-Cter in SUMO2)" evidence="9">
    <location>
        <position position="794"/>
    </location>
</feature>
<dbReference type="InterPro" id="IPR011009">
    <property type="entry name" value="Kinase-like_dom_sf"/>
</dbReference>
<keyword evidence="2" id="KW-0723">Serine/threonine-protein kinase</keyword>
<dbReference type="Gene3D" id="3.30.479.30">
    <property type="entry name" value="Band 7 domain"/>
    <property type="match status" value="1"/>
</dbReference>
<dbReference type="Pfam" id="PF01145">
    <property type="entry name" value="Band_7"/>
    <property type="match status" value="1"/>
</dbReference>
<feature type="region of interest" description="Disordered" evidence="11">
    <location>
        <begin position="1190"/>
        <end position="1220"/>
    </location>
</feature>
<evidence type="ECO:0000256" key="11">
    <source>
        <dbReference type="SAM" id="MobiDB-lite"/>
    </source>
</evidence>
<dbReference type="InterPro" id="IPR030616">
    <property type="entry name" value="Aur-like"/>
</dbReference>
<evidence type="ECO:0000256" key="4">
    <source>
        <dbReference type="ARBA" id="ARBA00022741"/>
    </source>
</evidence>
<gene>
    <name evidence="13" type="primary">IPL1</name>
    <name evidence="13" type="ORF">SPIL2461_LOCUS6802</name>
</gene>
<keyword evidence="14" id="KW-1185">Reference proteome</keyword>
<keyword evidence="3" id="KW-0808">Transferase</keyword>
<evidence type="ECO:0000256" key="10">
    <source>
        <dbReference type="SAM" id="Coils"/>
    </source>
</evidence>
<name>A0A812N8J7_SYMPI</name>
<dbReference type="Gene3D" id="1.10.8.10">
    <property type="entry name" value="DNA helicase RuvA subunit, C-terminal domain"/>
    <property type="match status" value="1"/>
</dbReference>
<dbReference type="FunFam" id="1.10.510.10:FF:000571">
    <property type="entry name" value="Maternal embryonic leucine zipper kinase"/>
    <property type="match status" value="1"/>
</dbReference>
<dbReference type="PANTHER" id="PTHR24350">
    <property type="entry name" value="SERINE/THREONINE-PROTEIN KINASE IAL-RELATED"/>
    <property type="match status" value="1"/>
</dbReference>
<dbReference type="PROSITE" id="PS50011">
    <property type="entry name" value="PROTEIN_KINASE_DOM"/>
    <property type="match status" value="1"/>
</dbReference>
<feature type="binding site" evidence="8">
    <location>
        <begin position="747"/>
        <end position="749"/>
    </location>
    <ligand>
        <name>ATP</name>
        <dbReference type="ChEBI" id="CHEBI:30616"/>
    </ligand>
</feature>
<comment type="caution">
    <text evidence="13">The sequence shown here is derived from an EMBL/GenBank/DDBJ whole genome shotgun (WGS) entry which is preliminary data.</text>
</comment>
<dbReference type="SUPFAM" id="SSF56112">
    <property type="entry name" value="Protein kinase-like (PK-like)"/>
    <property type="match status" value="1"/>
</dbReference>
<evidence type="ECO:0000256" key="6">
    <source>
        <dbReference type="ARBA" id="ARBA00022840"/>
    </source>
</evidence>
<evidence type="ECO:0000313" key="13">
    <source>
        <dbReference type="EMBL" id="CAE7300980.1"/>
    </source>
</evidence>
<comment type="subunit">
    <text evidence="1">Monomer.</text>
</comment>
<feature type="compositionally biased region" description="Basic and acidic residues" evidence="11">
    <location>
        <begin position="1191"/>
        <end position="1200"/>
    </location>
</feature>
<keyword evidence="5" id="KW-0418">Kinase</keyword>
<accession>A0A812N8J7</accession>
<dbReference type="InterPro" id="IPR001107">
    <property type="entry name" value="Band_7"/>
</dbReference>
<feature type="compositionally biased region" description="Low complexity" evidence="11">
    <location>
        <begin position="991"/>
        <end position="1010"/>
    </location>
</feature>
<dbReference type="OrthoDB" id="6125719at2759"/>
<evidence type="ECO:0000256" key="8">
    <source>
        <dbReference type="PIRSR" id="PIRSR630616-2"/>
    </source>
</evidence>
<dbReference type="Gene3D" id="1.10.510.10">
    <property type="entry name" value="Transferase(Phosphotransferase) domain 1"/>
    <property type="match status" value="1"/>
</dbReference>
<feature type="binding site" evidence="8">
    <location>
        <position position="810"/>
    </location>
    <ligand>
        <name>ATP</name>
        <dbReference type="ChEBI" id="CHEBI:30616"/>
    </ligand>
</feature>
<keyword evidence="10" id="KW-0175">Coiled coil</keyword>
<feature type="binding site" evidence="8">
    <location>
        <position position="698"/>
    </location>
    <ligand>
        <name>ATP</name>
        <dbReference type="ChEBI" id="CHEBI:30616"/>
    </ligand>
</feature>
<feature type="region of interest" description="Disordered" evidence="11">
    <location>
        <begin position="1244"/>
        <end position="1270"/>
    </location>
</feature>
<reference evidence="13" key="1">
    <citation type="submission" date="2021-02" db="EMBL/GenBank/DDBJ databases">
        <authorList>
            <person name="Dougan E. K."/>
            <person name="Rhodes N."/>
            <person name="Thang M."/>
            <person name="Chan C."/>
        </authorList>
    </citation>
    <scope>NUCLEOTIDE SEQUENCE</scope>
</reference>
<evidence type="ECO:0000256" key="5">
    <source>
        <dbReference type="ARBA" id="ARBA00022777"/>
    </source>
</evidence>
<dbReference type="SUPFAM" id="SSF46934">
    <property type="entry name" value="UBA-like"/>
    <property type="match status" value="1"/>
</dbReference>
<feature type="binding site" evidence="8">
    <location>
        <begin position="796"/>
        <end position="797"/>
    </location>
    <ligand>
        <name>ATP</name>
        <dbReference type="ChEBI" id="CHEBI:30616"/>
    </ligand>
</feature>
<dbReference type="EMBL" id="CAJNIZ010010447">
    <property type="protein sequence ID" value="CAE7300980.1"/>
    <property type="molecule type" value="Genomic_DNA"/>
</dbReference>
<feature type="compositionally biased region" description="Basic and acidic residues" evidence="11">
    <location>
        <begin position="958"/>
        <end position="972"/>
    </location>
</feature>
<feature type="region of interest" description="Disordered" evidence="11">
    <location>
        <begin position="1021"/>
        <end position="1040"/>
    </location>
</feature>
<dbReference type="GO" id="GO:0004674">
    <property type="term" value="F:protein serine/threonine kinase activity"/>
    <property type="evidence" value="ECO:0007669"/>
    <property type="project" value="UniProtKB-KW"/>
</dbReference>
<evidence type="ECO:0000259" key="12">
    <source>
        <dbReference type="PROSITE" id="PS50011"/>
    </source>
</evidence>
<feature type="region of interest" description="Disordered" evidence="11">
    <location>
        <begin position="1099"/>
        <end position="1120"/>
    </location>
</feature>
<dbReference type="InterPro" id="IPR008271">
    <property type="entry name" value="Ser/Thr_kinase_AS"/>
</dbReference>
<keyword evidence="4 8" id="KW-0547">Nucleotide-binding</keyword>
<organism evidence="13 14">
    <name type="scientific">Symbiodinium pilosum</name>
    <name type="common">Dinoflagellate</name>
    <dbReference type="NCBI Taxonomy" id="2952"/>
    <lineage>
        <taxon>Eukaryota</taxon>
        <taxon>Sar</taxon>
        <taxon>Alveolata</taxon>
        <taxon>Dinophyceae</taxon>
        <taxon>Suessiales</taxon>
        <taxon>Symbiodiniaceae</taxon>
        <taxon>Symbiodinium</taxon>
    </lineage>
</organism>
<evidence type="ECO:0000256" key="3">
    <source>
        <dbReference type="ARBA" id="ARBA00022679"/>
    </source>
</evidence>
<protein>
    <submittedName>
        <fullName evidence="13">IPL1 protein</fullName>
    </submittedName>
</protein>
<feature type="coiled-coil region" evidence="10">
    <location>
        <begin position="576"/>
        <end position="633"/>
    </location>
</feature>
<proteinExistence type="predicted"/>
<feature type="compositionally biased region" description="Polar residues" evidence="11">
    <location>
        <begin position="1245"/>
        <end position="1270"/>
    </location>
</feature>
<evidence type="ECO:0000256" key="1">
    <source>
        <dbReference type="ARBA" id="ARBA00011245"/>
    </source>
</evidence>
<evidence type="ECO:0000256" key="9">
    <source>
        <dbReference type="PIRSR" id="PIRSR630616-3"/>
    </source>
</evidence>
<dbReference type="GO" id="GO:0005524">
    <property type="term" value="F:ATP binding"/>
    <property type="evidence" value="ECO:0007669"/>
    <property type="project" value="UniProtKB-KW"/>
</dbReference>
<dbReference type="InterPro" id="IPR009060">
    <property type="entry name" value="UBA-like_sf"/>
</dbReference>
<sequence length="1316" mass="144398">MPAVPILPTLVVVAVAGVASAGLQLITVSSLVVIVGLAGACALCIAAGQRAVHFLGQDEQVWVEGFTGAYVQNGPGVAILNPLTYRSAISRKAETLGNMDYVKVRDTLEGKERVEKGPQLFFLGAYEQVVERRQGLSLGSTEFATVEDRLTGERRIVKGPCMFFPGPHEDANRGAAVSLSRIEYLTVEDQLTGDKRIVKGPAVWFPDPYERSSAKTTAIALQEDEYVKVKDTSSGKRWIEKGKALIFPEPTWHVEGASAKCSGICKAWALKSYEYVRLMDTVTGKVASYRGEQTVFPSPDDELLDGGVMEALDLKVHEYVKILDQSTGTIRVEAGCNGSSKQVFLGPHDKVLDNGKRKAVEVDDEHAVLVRDKSTGQVRLVTEKQLFVPGPNETIEKVQELIRLADHEALIVKNREGEFQYFYGSEEKRAPGQPRAFFLEPYAEIVKLCWSKGRRRETRNLFIERFDCRAQFMSFEFNCRTSDNVELILEGTFFWEVVDLPAMVKSTGDTSGDLCNHARSQFIRHVAKVTLKEFMDSSHAIAKRVWEEDTEFYASRGVKIHSLEVTRYQCADSRTSEILEQIIQETTNRMNRLSQAESENEVSLFRTQGQIEQERLNGELLAIKHQHSEAEAEVVGRAEANRVSAFIAGLEPKVPKLDDRIALWQVLRKNVATGVNRLSECPASQCMAHMAADVYALKAVDKKRVLDHNLQHQLVAEVETQKTLSHPNLLRCFDYFTESDMVYIVLELASGGDLYQHLRRHGPLNEPRAAYVFRQVCEGVRHLHDHGIIHRDLKPENILLTEDMTVKIADFGWAAKAERTDTRKTFCGTLCMLAPEMIAGKAYDARVDVWAVGVLLFEMLTGCSPFDRGQGLMETCKAIVGPGLSAVAMDEVPTAAQPILHGLMQQEADNRMSLDECLKADWVMEQSASFLKDFTHGRQTSSSKRTLITAVNLAETRAQPDLDRSHRADTPKEFSAQLDSPRLAKPLAGGSSPCKRSSSTSTATPSSTAAAASAITDAEISPVSPGVFPQQRGSSAARGLDACSVSSNSRMINVKAVEEDPSLNAWEKESASSVASMRSEGKWRVPDGKELLPKVELETPRAPPTRPAGTASTNQLLPPGTRLDLLPPRTCLGLQASSEHSASGVASGVEAAEGFLRDVAQSEDSSSDDMPEGEVAFGVAFDSFSPGKKRWSQERLRSLDDPVSPVKHQGSRDRHRQEAGGGYAVPRVIRPDFHGPAAKAVARSSICSHTSSDGQSYQGSTAAGSSASRQASNGLVRQLTELGYSWHQAMEAAKRTSSVEAAVDWLGEKESACGWA</sequence>
<dbReference type="Pfam" id="PF00069">
    <property type="entry name" value="Pkinase"/>
    <property type="match status" value="1"/>
</dbReference>
<evidence type="ECO:0000256" key="7">
    <source>
        <dbReference type="PIRSR" id="PIRSR630616-1"/>
    </source>
</evidence>
<dbReference type="PROSITE" id="PS00108">
    <property type="entry name" value="PROTEIN_KINASE_ST"/>
    <property type="match status" value="1"/>
</dbReference>
<evidence type="ECO:0000256" key="2">
    <source>
        <dbReference type="ARBA" id="ARBA00022527"/>
    </source>
</evidence>
<dbReference type="SMART" id="SM00220">
    <property type="entry name" value="S_TKc"/>
    <property type="match status" value="1"/>
</dbReference>
<dbReference type="Proteomes" id="UP000649617">
    <property type="component" value="Unassembled WGS sequence"/>
</dbReference>
<feature type="active site" description="Proton acceptor" evidence="7">
    <location>
        <position position="792"/>
    </location>
</feature>
<keyword evidence="6 8" id="KW-0067">ATP-binding</keyword>
<feature type="region of interest" description="Disordered" evidence="11">
    <location>
        <begin position="958"/>
        <end position="1010"/>
    </location>
</feature>
<dbReference type="InterPro" id="IPR036013">
    <property type="entry name" value="Band_7/SPFH_dom_sf"/>
</dbReference>
<dbReference type="InterPro" id="IPR000719">
    <property type="entry name" value="Prot_kinase_dom"/>
</dbReference>